<dbReference type="HOGENOM" id="CLU_024839_0_2_9"/>
<organism evidence="3 4">
    <name type="scientific">Pelotomaculum thermopropionicum (strain DSM 13744 / JCM 10971 / SI)</name>
    <dbReference type="NCBI Taxonomy" id="370438"/>
    <lineage>
        <taxon>Bacteria</taxon>
        <taxon>Bacillati</taxon>
        <taxon>Bacillota</taxon>
        <taxon>Clostridia</taxon>
        <taxon>Eubacteriales</taxon>
        <taxon>Desulfotomaculaceae</taxon>
        <taxon>Pelotomaculum</taxon>
    </lineage>
</organism>
<dbReference type="STRING" id="370438.PTH_1695"/>
<dbReference type="PANTHER" id="PTHR42961">
    <property type="entry name" value="IRON-SULFUR PROTEIN NUBPL"/>
    <property type="match status" value="1"/>
</dbReference>
<dbReference type="InterPro" id="IPR033756">
    <property type="entry name" value="YlxH/NBP35"/>
</dbReference>
<sequence length="248" mass="26854">MDPRLSVIKKRFENVKKIIAVSGGKGGIGKSLTASTLSLCLTRHSRRTGLLDLDFCGPSTHVILGLDGVYPEEERGIVPPEIHGIKYMSIVPFTGSHPSPLRGGEVSNAIIEILAVTRWGPLEYLIIDMPPGTGDTVLDVIRLIGKSEFLLVTTPSAVALAVMKRELIMLKELDVPVMGVLLNMKLKDKTAVAEEIAGLKVPFLGSIDFDYALEEALGNPEKLLKTNFARQLNQTVCSRLLPEGGRAS</sequence>
<dbReference type="GO" id="GO:0005524">
    <property type="term" value="F:ATP binding"/>
    <property type="evidence" value="ECO:0007669"/>
    <property type="project" value="UniProtKB-KW"/>
</dbReference>
<evidence type="ECO:0000256" key="1">
    <source>
        <dbReference type="ARBA" id="ARBA00022741"/>
    </source>
</evidence>
<accession>A5D1K4</accession>
<proteinExistence type="predicted"/>
<dbReference type="AlphaFoldDB" id="A5D1K4"/>
<dbReference type="InterPro" id="IPR044304">
    <property type="entry name" value="NUBPL-like"/>
</dbReference>
<dbReference type="Proteomes" id="UP000006556">
    <property type="component" value="Chromosome"/>
</dbReference>
<keyword evidence="1" id="KW-0547">Nucleotide-binding</keyword>
<dbReference type="EMBL" id="AP009389">
    <property type="protein sequence ID" value="BAF59876.1"/>
    <property type="molecule type" value="Genomic_DNA"/>
</dbReference>
<dbReference type="Pfam" id="PF10609">
    <property type="entry name" value="ParA"/>
    <property type="match status" value="1"/>
</dbReference>
<reference evidence="4" key="1">
    <citation type="journal article" date="2008" name="Genome Res.">
        <title>The genome of Pelotomaculum thermopropionicum reveals niche-associated evolution in anaerobic microbiota.</title>
        <authorList>
            <person name="Kosaka T."/>
            <person name="Kato S."/>
            <person name="Shimoyama T."/>
            <person name="Ishii S."/>
            <person name="Abe T."/>
            <person name="Watanabe K."/>
        </authorList>
    </citation>
    <scope>NUCLEOTIDE SEQUENCE [LARGE SCALE GENOMIC DNA]</scope>
    <source>
        <strain evidence="4">DSM 13744 / JCM 10971 / SI</strain>
    </source>
</reference>
<keyword evidence="2" id="KW-0067">ATP-binding</keyword>
<dbReference type="GO" id="GO:0016226">
    <property type="term" value="P:iron-sulfur cluster assembly"/>
    <property type="evidence" value="ECO:0007669"/>
    <property type="project" value="InterPro"/>
</dbReference>
<gene>
    <name evidence="3" type="primary">Mrp</name>
    <name evidence="3" type="ordered locus">PTH_1695</name>
</gene>
<dbReference type="Gene3D" id="3.40.50.300">
    <property type="entry name" value="P-loop containing nucleotide triphosphate hydrolases"/>
    <property type="match status" value="1"/>
</dbReference>
<dbReference type="InterPro" id="IPR027417">
    <property type="entry name" value="P-loop_NTPase"/>
</dbReference>
<dbReference type="GO" id="GO:0051539">
    <property type="term" value="F:4 iron, 4 sulfur cluster binding"/>
    <property type="evidence" value="ECO:0007669"/>
    <property type="project" value="TreeGrafter"/>
</dbReference>
<evidence type="ECO:0000313" key="4">
    <source>
        <dbReference type="Proteomes" id="UP000006556"/>
    </source>
</evidence>
<evidence type="ECO:0000256" key="2">
    <source>
        <dbReference type="ARBA" id="ARBA00022840"/>
    </source>
</evidence>
<evidence type="ECO:0000313" key="3">
    <source>
        <dbReference type="EMBL" id="BAF59876.1"/>
    </source>
</evidence>
<dbReference type="PANTHER" id="PTHR42961:SF2">
    <property type="entry name" value="IRON-SULFUR PROTEIN NUBPL"/>
    <property type="match status" value="1"/>
</dbReference>
<dbReference type="KEGG" id="pth:PTH_1695"/>
<dbReference type="SUPFAM" id="SSF52540">
    <property type="entry name" value="P-loop containing nucleoside triphosphate hydrolases"/>
    <property type="match status" value="1"/>
</dbReference>
<protein>
    <submittedName>
        <fullName evidence="3">ATPase</fullName>
    </submittedName>
</protein>
<keyword evidence="4" id="KW-1185">Reference proteome</keyword>
<name>A5D1K4_PELTS</name>
<dbReference type="eggNOG" id="COG0489">
    <property type="taxonomic scope" value="Bacteria"/>
</dbReference>